<dbReference type="VEuPathDB" id="TrichDB:TVAG_372350"/>
<organism evidence="6 7">
    <name type="scientific">Trichomonas vaginalis (strain ATCC PRA-98 / G3)</name>
    <dbReference type="NCBI Taxonomy" id="412133"/>
    <lineage>
        <taxon>Eukaryota</taxon>
        <taxon>Metamonada</taxon>
        <taxon>Parabasalia</taxon>
        <taxon>Trichomonadida</taxon>
        <taxon>Trichomonadidae</taxon>
        <taxon>Trichomonas</taxon>
    </lineage>
</organism>
<dbReference type="InterPro" id="IPR027417">
    <property type="entry name" value="P-loop_NTPase"/>
</dbReference>
<dbReference type="SUPFAM" id="SSF51735">
    <property type="entry name" value="NAD(P)-binding Rossmann-fold domains"/>
    <property type="match status" value="1"/>
</dbReference>
<feature type="compositionally biased region" description="Acidic residues" evidence="5">
    <location>
        <begin position="639"/>
        <end position="659"/>
    </location>
</feature>
<dbReference type="GO" id="GO:0005524">
    <property type="term" value="F:ATP binding"/>
    <property type="evidence" value="ECO:0007669"/>
    <property type="project" value="InterPro"/>
</dbReference>
<keyword evidence="2" id="KW-0547">Nucleotide-binding</keyword>
<dbReference type="Proteomes" id="UP000001542">
    <property type="component" value="Unassembled WGS sequence"/>
</dbReference>
<dbReference type="GO" id="GO:0005737">
    <property type="term" value="C:cytoplasm"/>
    <property type="evidence" value="ECO:0000318"/>
    <property type="project" value="GO_Central"/>
</dbReference>
<evidence type="ECO:0000256" key="4">
    <source>
        <dbReference type="SAM" id="Coils"/>
    </source>
</evidence>
<dbReference type="AlphaFoldDB" id="A2G001"/>
<sequence length="659" mass="74139">MSDAPPQQKEEGADPSQLSVFVHHANSYIGRHVVSALLNAKYSVYGDRKPIRKFAAPNVSPIPKYEIVNSIDDAFALCNTFIFDIREDPSLAVQSFSRFEAATTNIKIVLISTLMTWALTNSTTTLTGDDFRKRKPHPNFRAQYEAELRATKLSRENPLVEVYVLACGVPYGDGEDLLFPFFKFAWNNKNVEQGGFAEVQKKLPVIGDGQNIVPMIHVRDLAALLVSTLQGQMIDKFVMAVDKANSKLKDIIEGISKLFSDGEVETIQIDQALTVPWISETAIDYLTADIQAINELLARVPMTCAGGFLQSLEDIGKEFLESRNVKPTRILVCGPPLSGKSTLCAKISYKYALPLISVDSLVSEAKKNVNGYWNQFTQQLQGEISPPLLLDLMKWKLQDVPCKNQGFILDGIPSNSDFAEALWQDSTNSPQYFIELEGSDTFLRNRAKQDPSMMLGIGNTDEFEARLSQYRATNGADESHLYFAFDSNTMKAITIPIEKVTDPVDVAIKFIGTPRNFGKPPSLILRDSEEQEKQRRLKQERLAKMEAQLREAEESKKREKELAILKQQEMVEHEETRLLAKYSKTQREWLVQTIAPALAGGLCYLIEEMPDDPIQMLGCYIGETLPPEQKNELLYEFQSSDEEEMYDEEDEEEQAAPAQ</sequence>
<dbReference type="STRING" id="5722.A2G001"/>
<dbReference type="InParanoid" id="A2G001"/>
<name>A2G001_TRIV3</name>
<keyword evidence="4" id="KW-0175">Coiled coil</keyword>
<dbReference type="KEGG" id="tva:4747194"/>
<dbReference type="VEuPathDB" id="TrichDB:TVAGG3_1038180"/>
<dbReference type="eggNOG" id="KOG3078">
    <property type="taxonomic scope" value="Eukaryota"/>
</dbReference>
<dbReference type="GO" id="GO:0004017">
    <property type="term" value="F:AMP kinase activity"/>
    <property type="evidence" value="ECO:0000318"/>
    <property type="project" value="GO_Central"/>
</dbReference>
<dbReference type="InterPro" id="IPR036291">
    <property type="entry name" value="NAD(P)-bd_dom_sf"/>
</dbReference>
<dbReference type="OrthoDB" id="10262413at2759"/>
<gene>
    <name evidence="6" type="ORF">TVAG_372350</name>
</gene>
<dbReference type="EMBL" id="DS114193">
    <property type="protein sequence ID" value="EAX89523.1"/>
    <property type="molecule type" value="Genomic_DNA"/>
</dbReference>
<evidence type="ECO:0000256" key="2">
    <source>
        <dbReference type="ARBA" id="ARBA00022741"/>
    </source>
</evidence>
<keyword evidence="1" id="KW-0808">Transferase</keyword>
<dbReference type="Gene3D" id="1.20.890.10">
    <property type="entry name" value="cAMP-dependent protein kinase regulatory subunit, dimerization-anchoring domain"/>
    <property type="match status" value="1"/>
</dbReference>
<dbReference type="Gene3D" id="3.40.50.300">
    <property type="entry name" value="P-loop containing nucleotide triphosphate hydrolases"/>
    <property type="match status" value="1"/>
</dbReference>
<evidence type="ECO:0000313" key="7">
    <source>
        <dbReference type="Proteomes" id="UP000001542"/>
    </source>
</evidence>
<evidence type="ECO:0000313" key="6">
    <source>
        <dbReference type="EMBL" id="EAX89523.1"/>
    </source>
</evidence>
<feature type="coiled-coil region" evidence="4">
    <location>
        <begin position="528"/>
        <end position="569"/>
    </location>
</feature>
<keyword evidence="3 6" id="KW-0418">Kinase</keyword>
<dbReference type="PANTHER" id="PTHR23359">
    <property type="entry name" value="NUCLEOTIDE KINASE"/>
    <property type="match status" value="1"/>
</dbReference>
<accession>A2G001</accession>
<proteinExistence type="predicted"/>
<evidence type="ECO:0000256" key="5">
    <source>
        <dbReference type="SAM" id="MobiDB-lite"/>
    </source>
</evidence>
<dbReference type="Pfam" id="PF00406">
    <property type="entry name" value="ADK"/>
    <property type="match status" value="1"/>
</dbReference>
<evidence type="ECO:0000256" key="1">
    <source>
        <dbReference type="ARBA" id="ARBA00022679"/>
    </source>
</evidence>
<dbReference type="OMA" id="GHVEDDF"/>
<reference evidence="6" key="1">
    <citation type="submission" date="2006-10" db="EMBL/GenBank/DDBJ databases">
        <authorList>
            <person name="Amadeo P."/>
            <person name="Zhao Q."/>
            <person name="Wortman J."/>
            <person name="Fraser-Liggett C."/>
            <person name="Carlton J."/>
        </authorList>
    </citation>
    <scope>NUCLEOTIDE SEQUENCE</scope>
    <source>
        <strain evidence="6">G3</strain>
    </source>
</reference>
<evidence type="ECO:0000256" key="3">
    <source>
        <dbReference type="ARBA" id="ARBA00022777"/>
    </source>
</evidence>
<feature type="region of interest" description="Disordered" evidence="5">
    <location>
        <begin position="631"/>
        <end position="659"/>
    </location>
</feature>
<dbReference type="InterPro" id="IPR000850">
    <property type="entry name" value="Adenylat/UMP-CMP_kin"/>
</dbReference>
<protein>
    <submittedName>
        <fullName evidence="6">Adenylate kinase family protein</fullName>
    </submittedName>
</protein>
<reference evidence="6" key="2">
    <citation type="journal article" date="2007" name="Science">
        <title>Draft genome sequence of the sexually transmitted pathogen Trichomonas vaginalis.</title>
        <authorList>
            <person name="Carlton J.M."/>
            <person name="Hirt R.P."/>
            <person name="Silva J.C."/>
            <person name="Delcher A.L."/>
            <person name="Schatz M."/>
            <person name="Zhao Q."/>
            <person name="Wortman J.R."/>
            <person name="Bidwell S.L."/>
            <person name="Alsmark U.C.M."/>
            <person name="Besteiro S."/>
            <person name="Sicheritz-Ponten T."/>
            <person name="Noel C.J."/>
            <person name="Dacks J.B."/>
            <person name="Foster P.G."/>
            <person name="Simillion C."/>
            <person name="Van de Peer Y."/>
            <person name="Miranda-Saavedra D."/>
            <person name="Barton G.J."/>
            <person name="Westrop G.D."/>
            <person name="Mueller S."/>
            <person name="Dessi D."/>
            <person name="Fiori P.L."/>
            <person name="Ren Q."/>
            <person name="Paulsen I."/>
            <person name="Zhang H."/>
            <person name="Bastida-Corcuera F.D."/>
            <person name="Simoes-Barbosa A."/>
            <person name="Brown M.T."/>
            <person name="Hayes R.D."/>
            <person name="Mukherjee M."/>
            <person name="Okumura C.Y."/>
            <person name="Schneider R."/>
            <person name="Smith A.J."/>
            <person name="Vanacova S."/>
            <person name="Villalvazo M."/>
            <person name="Haas B.J."/>
            <person name="Pertea M."/>
            <person name="Feldblyum T.V."/>
            <person name="Utterback T.R."/>
            <person name="Shu C.L."/>
            <person name="Osoegawa K."/>
            <person name="de Jong P.J."/>
            <person name="Hrdy I."/>
            <person name="Horvathova L."/>
            <person name="Zubacova Z."/>
            <person name="Dolezal P."/>
            <person name="Malik S.B."/>
            <person name="Logsdon J.M. Jr."/>
            <person name="Henze K."/>
            <person name="Gupta A."/>
            <person name="Wang C.C."/>
            <person name="Dunne R.L."/>
            <person name="Upcroft J.A."/>
            <person name="Upcroft P."/>
            <person name="White O."/>
            <person name="Salzberg S.L."/>
            <person name="Tang P."/>
            <person name="Chiu C.-H."/>
            <person name="Lee Y.-S."/>
            <person name="Embley T.M."/>
            <person name="Coombs G.H."/>
            <person name="Mottram J.C."/>
            <person name="Tachezy J."/>
            <person name="Fraser-Liggett C.M."/>
            <person name="Johnson P.J."/>
        </authorList>
    </citation>
    <scope>NUCLEOTIDE SEQUENCE [LARGE SCALE GENOMIC DNA]</scope>
    <source>
        <strain evidence="6">G3</strain>
    </source>
</reference>
<dbReference type="RefSeq" id="XP_001302453.1">
    <property type="nucleotide sequence ID" value="XM_001302452.1"/>
</dbReference>
<dbReference type="Gene3D" id="3.40.50.720">
    <property type="entry name" value="NAD(P)-binding Rossmann-like Domain"/>
    <property type="match status" value="1"/>
</dbReference>
<keyword evidence="7" id="KW-1185">Reference proteome</keyword>
<dbReference type="SUPFAM" id="SSF52540">
    <property type="entry name" value="P-loop containing nucleoside triphosphate hydrolases"/>
    <property type="match status" value="1"/>
</dbReference>